<dbReference type="AlphaFoldDB" id="A0A4R8L9L5"/>
<keyword evidence="2" id="KW-1185">Reference proteome</keyword>
<proteinExistence type="predicted"/>
<dbReference type="OrthoDB" id="9813719at2"/>
<reference evidence="1 2" key="1">
    <citation type="submission" date="2019-03" db="EMBL/GenBank/DDBJ databases">
        <title>Genomic Encyclopedia of Type Strains, Phase III (KMG-III): the genomes of soil and plant-associated and newly described type strains.</title>
        <authorList>
            <person name="Whitman W."/>
        </authorList>
    </citation>
    <scope>NUCLEOTIDE SEQUENCE [LARGE SCALE GENOMIC DNA]</scope>
    <source>
        <strain evidence="1 2">LMG 29544</strain>
    </source>
</reference>
<accession>A0A4R8L9L5</accession>
<dbReference type="RefSeq" id="WP_134196811.1">
    <property type="nucleotide sequence ID" value="NZ_JBHLUW010000037.1"/>
</dbReference>
<evidence type="ECO:0000313" key="1">
    <source>
        <dbReference type="EMBL" id="TDY38759.1"/>
    </source>
</evidence>
<dbReference type="Proteomes" id="UP000295509">
    <property type="component" value="Unassembled WGS sequence"/>
</dbReference>
<evidence type="ECO:0000313" key="2">
    <source>
        <dbReference type="Proteomes" id="UP000295509"/>
    </source>
</evidence>
<organism evidence="1 2">
    <name type="scientific">Paraburkholderia rhizosphaerae</name>
    <dbReference type="NCBI Taxonomy" id="480658"/>
    <lineage>
        <taxon>Bacteria</taxon>
        <taxon>Pseudomonadati</taxon>
        <taxon>Pseudomonadota</taxon>
        <taxon>Betaproteobacteria</taxon>
        <taxon>Burkholderiales</taxon>
        <taxon>Burkholderiaceae</taxon>
        <taxon>Paraburkholderia</taxon>
    </lineage>
</organism>
<comment type="caution">
    <text evidence="1">The sequence shown here is derived from an EMBL/GenBank/DDBJ whole genome shotgun (WGS) entry which is preliminary data.</text>
</comment>
<sequence>MSTTLEPVTQDVIFVSRLSAAERRRVQRLAAGGALIRVSKGVYVSNEGGATEIERRVRAHWMDIGGMLIPGGVVSHISAIRGQPQDHVWTVSHPTLVRKKLELPGLAFQLVEGPGPLPGDMPLGQSGLYWSSQARALLENLGRKAPRRVGQEEIEAWLIKHLNASGEKLLNELRDRAASLAERLKMPEQLEVLRGMIGELLGTHEKGELKTQEGILVSRGKSVDWERIERFGLLAAHLRTAALPRIEETVPMGVARHNRAFIESYFSNYVEGTRTCPHFCG</sequence>
<protein>
    <submittedName>
        <fullName evidence="1">Transcriptional regulator, AbiEi antitoxin, Type IV TA system</fullName>
    </submittedName>
</protein>
<dbReference type="EMBL" id="SORE01000031">
    <property type="protein sequence ID" value="TDY38759.1"/>
    <property type="molecule type" value="Genomic_DNA"/>
</dbReference>
<gene>
    <name evidence="1" type="ORF">BX592_13159</name>
</gene>
<name>A0A4R8L9L5_9BURK</name>